<dbReference type="EMBL" id="DXGI01000007">
    <property type="protein sequence ID" value="HIW77549.1"/>
    <property type="molecule type" value="Genomic_DNA"/>
</dbReference>
<evidence type="ECO:0000313" key="2">
    <source>
        <dbReference type="Proteomes" id="UP000824264"/>
    </source>
</evidence>
<dbReference type="InterPro" id="IPR016181">
    <property type="entry name" value="Acyl_CoA_acyltransferase"/>
</dbReference>
<evidence type="ECO:0000313" key="1">
    <source>
        <dbReference type="EMBL" id="HIW77549.1"/>
    </source>
</evidence>
<protein>
    <submittedName>
        <fullName evidence="1">Uncharacterized protein</fullName>
    </submittedName>
</protein>
<dbReference type="SUPFAM" id="SSF55729">
    <property type="entry name" value="Acyl-CoA N-acyltransferases (Nat)"/>
    <property type="match status" value="1"/>
</dbReference>
<gene>
    <name evidence="1" type="ORF">H9874_00170</name>
</gene>
<accession>A0A9D1U7H1</accession>
<proteinExistence type="predicted"/>
<name>A0A9D1U7H1_9BACT</name>
<comment type="caution">
    <text evidence="1">The sequence shown here is derived from an EMBL/GenBank/DDBJ whole genome shotgun (WGS) entry which is preliminary data.</text>
</comment>
<sequence length="180" mass="20417">MSRVELVYFRGSEDERKLMRCAYALLEREGSARRVFMDGTVRCAEDFEKDLFRPGSLPFLVLYDGQPCGVSWLNTLEGRAARGHYAVFRRYWGRNMSVAIGRSIFEHYLGLRDGDGYLFDVLIGVAPVSNPLAWGLALRCGAKKQCVLPHFAYNAFTGKTEDAVLTTTTRESLEESRWAE</sequence>
<reference evidence="1" key="2">
    <citation type="submission" date="2021-04" db="EMBL/GenBank/DDBJ databases">
        <authorList>
            <person name="Gilroy R."/>
        </authorList>
    </citation>
    <scope>NUCLEOTIDE SEQUENCE</scope>
    <source>
        <strain evidence="1">ChiSxjej5B17-1746</strain>
    </source>
</reference>
<dbReference type="AlphaFoldDB" id="A0A9D1U7H1"/>
<organism evidence="1 2">
    <name type="scientific">Candidatus Bilophila faecipullorum</name>
    <dbReference type="NCBI Taxonomy" id="2838482"/>
    <lineage>
        <taxon>Bacteria</taxon>
        <taxon>Pseudomonadati</taxon>
        <taxon>Thermodesulfobacteriota</taxon>
        <taxon>Desulfovibrionia</taxon>
        <taxon>Desulfovibrionales</taxon>
        <taxon>Desulfovibrionaceae</taxon>
        <taxon>Bilophila</taxon>
    </lineage>
</organism>
<reference evidence="1" key="1">
    <citation type="journal article" date="2021" name="PeerJ">
        <title>Extensive microbial diversity within the chicken gut microbiome revealed by metagenomics and culture.</title>
        <authorList>
            <person name="Gilroy R."/>
            <person name="Ravi A."/>
            <person name="Getino M."/>
            <person name="Pursley I."/>
            <person name="Horton D.L."/>
            <person name="Alikhan N.F."/>
            <person name="Baker D."/>
            <person name="Gharbi K."/>
            <person name="Hall N."/>
            <person name="Watson M."/>
            <person name="Adriaenssens E.M."/>
            <person name="Foster-Nyarko E."/>
            <person name="Jarju S."/>
            <person name="Secka A."/>
            <person name="Antonio M."/>
            <person name="Oren A."/>
            <person name="Chaudhuri R.R."/>
            <person name="La Ragione R."/>
            <person name="Hildebrand F."/>
            <person name="Pallen M.J."/>
        </authorList>
    </citation>
    <scope>NUCLEOTIDE SEQUENCE</scope>
    <source>
        <strain evidence="1">ChiSxjej5B17-1746</strain>
    </source>
</reference>
<dbReference type="Gene3D" id="3.40.630.30">
    <property type="match status" value="1"/>
</dbReference>
<dbReference type="Proteomes" id="UP000824264">
    <property type="component" value="Unassembled WGS sequence"/>
</dbReference>